<name>A0AA88Y6E7_PINIB</name>
<protein>
    <recommendedName>
        <fullName evidence="2">Protein kinase domain-containing protein</fullName>
    </recommendedName>
</protein>
<gene>
    <name evidence="3" type="ORF">FSP39_024749</name>
</gene>
<dbReference type="GO" id="GO:1902554">
    <property type="term" value="C:serine/threonine protein kinase complex"/>
    <property type="evidence" value="ECO:0007669"/>
    <property type="project" value="TreeGrafter"/>
</dbReference>
<feature type="domain" description="Protein kinase" evidence="2">
    <location>
        <begin position="1"/>
        <end position="302"/>
    </location>
</feature>
<dbReference type="GO" id="GO:0005524">
    <property type="term" value="F:ATP binding"/>
    <property type="evidence" value="ECO:0007669"/>
    <property type="project" value="InterPro"/>
</dbReference>
<dbReference type="Gene3D" id="3.30.200.20">
    <property type="entry name" value="Phosphorylase Kinase, domain 1"/>
    <property type="match status" value="1"/>
</dbReference>
<evidence type="ECO:0000313" key="4">
    <source>
        <dbReference type="Proteomes" id="UP001186944"/>
    </source>
</evidence>
<accession>A0AA88Y6E7</accession>
<organism evidence="3 4">
    <name type="scientific">Pinctada imbricata</name>
    <name type="common">Atlantic pearl-oyster</name>
    <name type="synonym">Pinctada martensii</name>
    <dbReference type="NCBI Taxonomy" id="66713"/>
    <lineage>
        <taxon>Eukaryota</taxon>
        <taxon>Metazoa</taxon>
        <taxon>Spiralia</taxon>
        <taxon>Lophotrochozoa</taxon>
        <taxon>Mollusca</taxon>
        <taxon>Bivalvia</taxon>
        <taxon>Autobranchia</taxon>
        <taxon>Pteriomorphia</taxon>
        <taxon>Pterioida</taxon>
        <taxon>Pterioidea</taxon>
        <taxon>Pteriidae</taxon>
        <taxon>Pinctada</taxon>
    </lineage>
</organism>
<dbReference type="GO" id="GO:0004672">
    <property type="term" value="F:protein kinase activity"/>
    <property type="evidence" value="ECO:0007669"/>
    <property type="project" value="InterPro"/>
</dbReference>
<dbReference type="AlphaFoldDB" id="A0AA88Y6E7"/>
<comment type="caution">
    <text evidence="3">The sequence shown here is derived from an EMBL/GenBank/DDBJ whole genome shotgun (WGS) entry which is preliminary data.</text>
</comment>
<dbReference type="GO" id="GO:0043539">
    <property type="term" value="F:protein serine/threonine kinase activator activity"/>
    <property type="evidence" value="ECO:0007669"/>
    <property type="project" value="InterPro"/>
</dbReference>
<dbReference type="EMBL" id="VSWD01000007">
    <property type="protein sequence ID" value="KAK3098963.1"/>
    <property type="molecule type" value="Genomic_DNA"/>
</dbReference>
<dbReference type="InterPro" id="IPR000719">
    <property type="entry name" value="Prot_kinase_dom"/>
</dbReference>
<dbReference type="PANTHER" id="PTHR48014">
    <property type="entry name" value="SERINE/THREONINE-PROTEIN KINASE FRAY2"/>
    <property type="match status" value="1"/>
</dbReference>
<comment type="similarity">
    <text evidence="1">Belongs to the protein kinase superfamily. STE Ser/Thr protein kinase family. STE20 subfamily.</text>
</comment>
<dbReference type="InterPro" id="IPR011009">
    <property type="entry name" value="Kinase-like_dom_sf"/>
</dbReference>
<dbReference type="Gene3D" id="1.10.510.10">
    <property type="entry name" value="Transferase(Phosphotransferase) domain 1"/>
    <property type="match status" value="1"/>
</dbReference>
<dbReference type="Pfam" id="PF00069">
    <property type="entry name" value="Pkinase"/>
    <property type="match status" value="1"/>
</dbReference>
<evidence type="ECO:0000256" key="1">
    <source>
        <dbReference type="ARBA" id="ARBA00008874"/>
    </source>
</evidence>
<dbReference type="PROSITE" id="PS50011">
    <property type="entry name" value="PROTEIN_KINASE_DOM"/>
    <property type="match status" value="1"/>
</dbReference>
<proteinExistence type="inferred from homology"/>
<feature type="non-terminal residue" evidence="3">
    <location>
        <position position="1"/>
    </location>
</feature>
<evidence type="ECO:0000313" key="3">
    <source>
        <dbReference type="EMBL" id="KAK3098963.1"/>
    </source>
</evidence>
<reference evidence="3" key="1">
    <citation type="submission" date="2019-08" db="EMBL/GenBank/DDBJ databases">
        <title>The improved chromosome-level genome for the pearl oyster Pinctada fucata martensii using PacBio sequencing and Hi-C.</title>
        <authorList>
            <person name="Zheng Z."/>
        </authorList>
    </citation>
    <scope>NUCLEOTIDE SEQUENCE</scope>
    <source>
        <strain evidence="3">ZZ-2019</strain>
        <tissue evidence="3">Adductor muscle</tissue>
    </source>
</reference>
<keyword evidence="4" id="KW-1185">Reference proteome</keyword>
<dbReference type="GO" id="GO:0006611">
    <property type="term" value="P:protein export from nucleus"/>
    <property type="evidence" value="ECO:0007669"/>
    <property type="project" value="TreeGrafter"/>
</dbReference>
<sequence>YIMICISGKGCYEAATITLAKHLTTSKNVAIKRTHVEKIKFDISVLQREIILTKQLNCDKVLHHYSSFVHGKEVWTIMPLMAYGSAKDLLHAYFTTGLPEQAISYILRDVVVALEYLHHRGIIHRSVRASHILIAASGKVCLSGLRNAYCLINHGVKTKLAHEYPENGLTSLQWLSPEILEQNLGGYDSKSDIYSLGVTACEVANGHAPFADMPLTQMLLEKLSGTKPVLADSTAVADLMADEISGVQDSGLGTETNQTSEIIEVAKTRKFSNSFHNFTDICLEKEPKSRPTAAALQSHSFVKHLKKRTSDVLPGLLQPLSPLTDISKLPKGK</sequence>
<dbReference type="InterPro" id="IPR047173">
    <property type="entry name" value="STRAD_A/B-like"/>
</dbReference>
<dbReference type="SUPFAM" id="SSF56112">
    <property type="entry name" value="Protein kinase-like (PK-like)"/>
    <property type="match status" value="1"/>
</dbReference>
<evidence type="ECO:0000259" key="2">
    <source>
        <dbReference type="PROSITE" id="PS50011"/>
    </source>
</evidence>
<dbReference type="PANTHER" id="PTHR48014:SF21">
    <property type="entry name" value="SERINE_THREONINE-PROTEIN KINASE FRAY2"/>
    <property type="match status" value="1"/>
</dbReference>
<dbReference type="Proteomes" id="UP001186944">
    <property type="component" value="Unassembled WGS sequence"/>
</dbReference>